<proteinExistence type="predicted"/>
<accession>A0A644ZST7</accession>
<reference evidence="2" key="1">
    <citation type="submission" date="2019-08" db="EMBL/GenBank/DDBJ databases">
        <authorList>
            <person name="Kucharzyk K."/>
            <person name="Murdoch R.W."/>
            <person name="Higgins S."/>
            <person name="Loffler F."/>
        </authorList>
    </citation>
    <scope>NUCLEOTIDE SEQUENCE</scope>
</reference>
<dbReference type="AlphaFoldDB" id="A0A644ZST7"/>
<dbReference type="EMBL" id="VSSQ01009462">
    <property type="protein sequence ID" value="MPM41703.1"/>
    <property type="molecule type" value="Genomic_DNA"/>
</dbReference>
<evidence type="ECO:0000256" key="1">
    <source>
        <dbReference type="SAM" id="Phobius"/>
    </source>
</evidence>
<protein>
    <submittedName>
        <fullName evidence="2">Uncharacterized protein</fullName>
    </submittedName>
</protein>
<keyword evidence="1" id="KW-1133">Transmembrane helix</keyword>
<feature type="transmembrane region" description="Helical" evidence="1">
    <location>
        <begin position="39"/>
        <end position="59"/>
    </location>
</feature>
<name>A0A644ZST7_9ZZZZ</name>
<organism evidence="2">
    <name type="scientific">bioreactor metagenome</name>
    <dbReference type="NCBI Taxonomy" id="1076179"/>
    <lineage>
        <taxon>unclassified sequences</taxon>
        <taxon>metagenomes</taxon>
        <taxon>ecological metagenomes</taxon>
    </lineage>
</organism>
<keyword evidence="1" id="KW-0472">Membrane</keyword>
<evidence type="ECO:0000313" key="2">
    <source>
        <dbReference type="EMBL" id="MPM41703.1"/>
    </source>
</evidence>
<keyword evidence="1" id="KW-0812">Transmembrane</keyword>
<gene>
    <name evidence="2" type="ORF">SDC9_88359</name>
</gene>
<comment type="caution">
    <text evidence="2">The sequence shown here is derived from an EMBL/GenBank/DDBJ whole genome shotgun (WGS) entry which is preliminary data.</text>
</comment>
<sequence>MEQQNGNQWDGKRPDPITQTKEGWYEKLLARVPLTVKSLNIIIAVLFILLIAALVIGTLKGRGAF</sequence>